<protein>
    <submittedName>
        <fullName evidence="1">Uncharacterized protein</fullName>
    </submittedName>
</protein>
<accession>A0ABQ6F763</accession>
<evidence type="ECO:0000313" key="1">
    <source>
        <dbReference type="EMBL" id="GLT20547.1"/>
    </source>
</evidence>
<evidence type="ECO:0000313" key="2">
    <source>
        <dbReference type="Proteomes" id="UP001157138"/>
    </source>
</evidence>
<dbReference type="EMBL" id="BSPW01000124">
    <property type="protein sequence ID" value="GLT20547.1"/>
    <property type="molecule type" value="Genomic_DNA"/>
</dbReference>
<sequence>MYFLSKKNNVCVLKRSVGDNYMNNTILGKTNPKLQIMSLFFHYIDKWKDPRHCIVARGNK</sequence>
<dbReference type="Proteomes" id="UP001157138">
    <property type="component" value="Unassembled WGS sequence"/>
</dbReference>
<name>A0ABQ6F763_9VIBR</name>
<comment type="caution">
    <text evidence="1">The sequence shown here is derived from an EMBL/GenBank/DDBJ whole genome shotgun (WGS) entry which is preliminary data.</text>
</comment>
<gene>
    <name evidence="1" type="ORF">GCM10007938_43320</name>
</gene>
<reference evidence="2" key="1">
    <citation type="journal article" date="2019" name="Int. J. Syst. Evol. Microbiol.">
        <title>The Global Catalogue of Microorganisms (GCM) 10K type strain sequencing project: providing services to taxonomists for standard genome sequencing and annotation.</title>
        <authorList>
            <consortium name="The Broad Institute Genomics Platform"/>
            <consortium name="The Broad Institute Genome Sequencing Center for Infectious Disease"/>
            <person name="Wu L."/>
            <person name="Ma J."/>
        </authorList>
    </citation>
    <scope>NUCLEOTIDE SEQUENCE [LARGE SCALE GENOMIC DNA]</scope>
    <source>
        <strain evidence="2">NBRC 108723</strain>
    </source>
</reference>
<organism evidence="1 2">
    <name type="scientific">Vibrio zhanjiangensis</name>
    <dbReference type="NCBI Taxonomy" id="1046128"/>
    <lineage>
        <taxon>Bacteria</taxon>
        <taxon>Pseudomonadati</taxon>
        <taxon>Pseudomonadota</taxon>
        <taxon>Gammaproteobacteria</taxon>
        <taxon>Vibrionales</taxon>
        <taxon>Vibrionaceae</taxon>
        <taxon>Vibrio</taxon>
    </lineage>
</organism>
<proteinExistence type="predicted"/>
<keyword evidence="2" id="KW-1185">Reference proteome</keyword>